<evidence type="ECO:0000256" key="1">
    <source>
        <dbReference type="SAM" id="MobiDB-lite"/>
    </source>
</evidence>
<dbReference type="Proteomes" id="UP000677804">
    <property type="component" value="Chromosome"/>
</dbReference>
<feature type="compositionally biased region" description="Low complexity" evidence="1">
    <location>
        <begin position="1"/>
        <end position="26"/>
    </location>
</feature>
<reference evidence="2 3" key="1">
    <citation type="submission" date="2021-05" db="EMBL/GenBank/DDBJ databases">
        <title>Novel species in genus Cellulomonas.</title>
        <authorList>
            <person name="Zhang G."/>
        </authorList>
    </citation>
    <scope>NUCLEOTIDE SEQUENCE [LARGE SCALE GENOMIC DNA]</scope>
    <source>
        <strain evidence="3">zg-ZUI222</strain>
    </source>
</reference>
<feature type="region of interest" description="Disordered" evidence="1">
    <location>
        <begin position="1"/>
        <end position="67"/>
    </location>
</feature>
<name>A0ABX8D7M0_9CELL</name>
<sequence length="67" mass="6815">MSVPDDTTTDTPTDTPIPDGVPDPVVATVPQAESADDRVADGSGLPVIEETVLPKDGSRNPGLPGYA</sequence>
<accession>A0ABX8D7M0</accession>
<dbReference type="EMBL" id="CP074405">
    <property type="protein sequence ID" value="QVI62057.1"/>
    <property type="molecule type" value="Genomic_DNA"/>
</dbReference>
<keyword evidence="3" id="KW-1185">Reference proteome</keyword>
<proteinExistence type="predicted"/>
<evidence type="ECO:0000313" key="3">
    <source>
        <dbReference type="Proteomes" id="UP000677804"/>
    </source>
</evidence>
<organism evidence="2 3">
    <name type="scientific">Cellulomonas wangleii</name>
    <dbReference type="NCBI Taxonomy" id="2816956"/>
    <lineage>
        <taxon>Bacteria</taxon>
        <taxon>Bacillati</taxon>
        <taxon>Actinomycetota</taxon>
        <taxon>Actinomycetes</taxon>
        <taxon>Micrococcales</taxon>
        <taxon>Cellulomonadaceae</taxon>
        <taxon>Cellulomonas</taxon>
    </lineage>
</organism>
<gene>
    <name evidence="2" type="ORF">KG103_16840</name>
</gene>
<evidence type="ECO:0000313" key="2">
    <source>
        <dbReference type="EMBL" id="QVI62057.1"/>
    </source>
</evidence>
<protein>
    <submittedName>
        <fullName evidence="2">Uncharacterized protein</fullName>
    </submittedName>
</protein>
<dbReference type="RefSeq" id="WP_207339625.1">
    <property type="nucleotide sequence ID" value="NZ_CP074405.1"/>
</dbReference>